<evidence type="ECO:0000313" key="3">
    <source>
        <dbReference type="EMBL" id="GGJ30792.1"/>
    </source>
</evidence>
<dbReference type="InterPro" id="IPR011050">
    <property type="entry name" value="Pectin_lyase_fold/virulence"/>
</dbReference>
<comment type="caution">
    <text evidence="3">The sequence shown here is derived from an EMBL/GenBank/DDBJ whole genome shotgun (WGS) entry which is preliminary data.</text>
</comment>
<dbReference type="Proteomes" id="UP000657574">
    <property type="component" value="Unassembled WGS sequence"/>
</dbReference>
<evidence type="ECO:0000256" key="1">
    <source>
        <dbReference type="SAM" id="SignalP"/>
    </source>
</evidence>
<feature type="chain" id="PRO_5037135857" description="Right handed beta helix domain-containing protein" evidence="1">
    <location>
        <begin position="28"/>
        <end position="371"/>
    </location>
</feature>
<protein>
    <recommendedName>
        <fullName evidence="2">Right handed beta helix domain-containing protein</fullName>
    </recommendedName>
</protein>
<feature type="signal peptide" evidence="1">
    <location>
        <begin position="1"/>
        <end position="27"/>
    </location>
</feature>
<accession>A0A917KXH8</accession>
<gene>
    <name evidence="3" type="ORF">GCM10010121_047650</name>
</gene>
<dbReference type="AlphaFoldDB" id="A0A917KXH8"/>
<dbReference type="InterPro" id="IPR039448">
    <property type="entry name" value="Beta_helix"/>
</dbReference>
<dbReference type="InterPro" id="IPR012334">
    <property type="entry name" value="Pectin_lyas_fold"/>
</dbReference>
<proteinExistence type="predicted"/>
<dbReference type="Pfam" id="PF13229">
    <property type="entry name" value="Beta_helix"/>
    <property type="match status" value="1"/>
</dbReference>
<sequence length="371" mass="38499">MKKYHIAYLACTAVLIGTGLGAAPATAARTTLVVHPGESIQKAVDAARPGDTVVVSPGTYRQSVTVSTPWVTLRGMGPRTVIQPAAKKAAGKKGATKEGAAKKVPKSCAEAGNGICVIGTKKRDVEGVTVADLTVTGFAQAGVFGMATDKMVVRGVNAAKNGAWGIAQERSVRGVFQGNYARENGAAGLFLANTITEEAGALDTRGAVIRGNWLENNRIGVTARRVRNLTVADNYATGNCAGVFVVGDENKPRAGALTVRGNRVTKNNKSCPKTDRLPVLQGAGIVLTGAEDTLVTRNLITGNAGKSPFAGGVVLFKSMVGTANTRNRISYNTLKNNSPADLVNTETTKSNGNGNVFTHNSCRVSKPSGMC</sequence>
<dbReference type="EMBL" id="BMQA01000016">
    <property type="protein sequence ID" value="GGJ30792.1"/>
    <property type="molecule type" value="Genomic_DNA"/>
</dbReference>
<evidence type="ECO:0000259" key="2">
    <source>
        <dbReference type="Pfam" id="PF13229"/>
    </source>
</evidence>
<keyword evidence="1" id="KW-0732">Signal</keyword>
<name>A0A917KXH8_9ACTN</name>
<reference evidence="3" key="2">
    <citation type="submission" date="2020-09" db="EMBL/GenBank/DDBJ databases">
        <authorList>
            <person name="Sun Q."/>
            <person name="Ohkuma M."/>
        </authorList>
    </citation>
    <scope>NUCLEOTIDE SEQUENCE</scope>
    <source>
        <strain evidence="3">JCM 3086</strain>
    </source>
</reference>
<keyword evidence="4" id="KW-1185">Reference proteome</keyword>
<dbReference type="SUPFAM" id="SSF51126">
    <property type="entry name" value="Pectin lyase-like"/>
    <property type="match status" value="1"/>
</dbReference>
<dbReference type="RefSeq" id="WP_189313276.1">
    <property type="nucleotide sequence ID" value="NZ_BMQA01000016.1"/>
</dbReference>
<feature type="domain" description="Right handed beta helix" evidence="2">
    <location>
        <begin position="111"/>
        <end position="250"/>
    </location>
</feature>
<dbReference type="SMART" id="SM00710">
    <property type="entry name" value="PbH1"/>
    <property type="match status" value="6"/>
</dbReference>
<dbReference type="Gene3D" id="2.160.20.10">
    <property type="entry name" value="Single-stranded right-handed beta-helix, Pectin lyase-like"/>
    <property type="match status" value="1"/>
</dbReference>
<reference evidence="3" key="1">
    <citation type="journal article" date="2014" name="Int. J. Syst. Evol. Microbiol.">
        <title>Complete genome sequence of Corynebacterium casei LMG S-19264T (=DSM 44701T), isolated from a smear-ripened cheese.</title>
        <authorList>
            <consortium name="US DOE Joint Genome Institute (JGI-PGF)"/>
            <person name="Walter F."/>
            <person name="Albersmeier A."/>
            <person name="Kalinowski J."/>
            <person name="Ruckert C."/>
        </authorList>
    </citation>
    <scope>NUCLEOTIDE SEQUENCE</scope>
    <source>
        <strain evidence="3">JCM 3086</strain>
    </source>
</reference>
<organism evidence="3 4">
    <name type="scientific">Streptomyces brasiliensis</name>
    <dbReference type="NCBI Taxonomy" id="1954"/>
    <lineage>
        <taxon>Bacteria</taxon>
        <taxon>Bacillati</taxon>
        <taxon>Actinomycetota</taxon>
        <taxon>Actinomycetes</taxon>
        <taxon>Kitasatosporales</taxon>
        <taxon>Streptomycetaceae</taxon>
        <taxon>Streptomyces</taxon>
    </lineage>
</organism>
<dbReference type="InterPro" id="IPR006626">
    <property type="entry name" value="PbH1"/>
</dbReference>
<evidence type="ECO:0000313" key="4">
    <source>
        <dbReference type="Proteomes" id="UP000657574"/>
    </source>
</evidence>